<dbReference type="InterPro" id="IPR004358">
    <property type="entry name" value="Sig_transdc_His_kin-like_C"/>
</dbReference>
<comment type="catalytic activity">
    <reaction evidence="1">
        <text>ATP + protein L-histidine = ADP + protein N-phospho-L-histidine.</text>
        <dbReference type="EC" id="2.7.13.3"/>
    </reaction>
</comment>
<feature type="domain" description="Histidine kinase" evidence="7">
    <location>
        <begin position="528"/>
        <end position="752"/>
    </location>
</feature>
<dbReference type="EMBL" id="WELI01000003">
    <property type="protein sequence ID" value="KAB7731368.1"/>
    <property type="molecule type" value="Genomic_DNA"/>
</dbReference>
<evidence type="ECO:0000256" key="2">
    <source>
        <dbReference type="ARBA" id="ARBA00012438"/>
    </source>
</evidence>
<dbReference type="Gene3D" id="1.10.287.130">
    <property type="match status" value="1"/>
</dbReference>
<sequence length="752" mass="84023">MNLLTKALLESTPGPLGVFQGLASPEGTLVDLLLVEANPAAQHCWKLPDASAQTPTLSSLVPSLAPNSYRQILNTLHQTDSQTHWLSLSGESGRLSFLKLPDSPDILVGVHGQMAAIEPDTTDADHLPLAKQNELLRSVLDSSQSQIAAFEAIRNEANEIVDFRYVLQNETNRRTTQRDDHQVIGHTMLEYFPHTVETGVFAHYAQVADTGTPARLDIPYQYDGLSGYFDVSVVKWGDGIVLTIQDKPESWEAEQQRKHQAELLQRVIDHSPVGIILAEAIRDETGDIVDFRYLLTNSFNAGLMGLTVADMAGRLISSLFPNWQTIPLFETFYTVAQTGESQRYSFEYNHFGTRGWFEGSFIKHGDGVLFTFLDVSAIKQAEVDQEILANQLEAILDNSQTALSLHEAIRDSAGKIVDFRTVRGNRLAREIWGPLTETILAKPFSQVPNPTYEADFARYCRVVETGQPETVEFTYGPQTFLMATGKLGDGVVISFIDISEVRRSRQQLEVVIQELKRSNESLQQFAYVASHDLQEPLRKIMAFGDLLTERHHNSLDTNAVDLVQRMQQSARRMSMLIRDLLDYSRISTQKDQFEPINLNLVITDVLNDLDLLIRDSGASIQIEQLPTVQGSALQMQQLFNNLISNALKFQQSDLSPLVLVSCQPANPNELPSDLNPNGRYWQISVQDNGIGFEKQYAERIFQVFQRLHSKAKFVGTGVGLAICRRVVENHNGAIRATSELGKGSVFTIWLPA</sequence>
<dbReference type="InterPro" id="IPR036097">
    <property type="entry name" value="HisK_dim/P_sf"/>
</dbReference>
<dbReference type="SMART" id="SM00387">
    <property type="entry name" value="HATPase_c"/>
    <property type="match status" value="1"/>
</dbReference>
<dbReference type="Pfam" id="PF00512">
    <property type="entry name" value="HisKA"/>
    <property type="match status" value="1"/>
</dbReference>
<protein>
    <recommendedName>
        <fullName evidence="2">histidine kinase</fullName>
        <ecNumber evidence="2">2.7.13.3</ecNumber>
    </recommendedName>
</protein>
<dbReference type="InterPro" id="IPR005467">
    <property type="entry name" value="His_kinase_dom"/>
</dbReference>
<dbReference type="AlphaFoldDB" id="A0A7J5U0U1"/>
<comment type="caution">
    <text evidence="8">The sequence shown here is derived from an EMBL/GenBank/DDBJ whole genome shotgun (WGS) entry which is preliminary data.</text>
</comment>
<dbReference type="CDD" id="cd00082">
    <property type="entry name" value="HisKA"/>
    <property type="match status" value="1"/>
</dbReference>
<name>A0A7J5U0U1_9BACT</name>
<proteinExistence type="predicted"/>
<keyword evidence="4" id="KW-0808">Transferase</keyword>
<dbReference type="InterPro" id="IPR003594">
    <property type="entry name" value="HATPase_dom"/>
</dbReference>
<evidence type="ECO:0000313" key="8">
    <source>
        <dbReference type="EMBL" id="KAB7731368.1"/>
    </source>
</evidence>
<keyword evidence="3" id="KW-0597">Phosphoprotein</keyword>
<feature type="coiled-coil region" evidence="6">
    <location>
        <begin position="498"/>
        <end position="525"/>
    </location>
</feature>
<evidence type="ECO:0000313" key="9">
    <source>
        <dbReference type="Proteomes" id="UP000488299"/>
    </source>
</evidence>
<evidence type="ECO:0000259" key="7">
    <source>
        <dbReference type="PROSITE" id="PS50109"/>
    </source>
</evidence>
<dbReference type="PRINTS" id="PR00344">
    <property type="entry name" value="BCTRLSENSOR"/>
</dbReference>
<keyword evidence="6" id="KW-0175">Coiled coil</keyword>
<dbReference type="FunFam" id="3.30.565.10:FF:000006">
    <property type="entry name" value="Sensor histidine kinase WalK"/>
    <property type="match status" value="1"/>
</dbReference>
<accession>A0A7J5U0U1</accession>
<dbReference type="InterPro" id="IPR003661">
    <property type="entry name" value="HisK_dim/P_dom"/>
</dbReference>
<dbReference type="PANTHER" id="PTHR43304">
    <property type="entry name" value="PHYTOCHROME-LIKE PROTEIN CPH1"/>
    <property type="match status" value="1"/>
</dbReference>
<keyword evidence="5" id="KW-0418">Kinase</keyword>
<dbReference type="PROSITE" id="PS50109">
    <property type="entry name" value="HIS_KIN"/>
    <property type="match status" value="1"/>
</dbReference>
<dbReference type="Proteomes" id="UP000488299">
    <property type="component" value="Unassembled WGS sequence"/>
</dbReference>
<dbReference type="SUPFAM" id="SSF55785">
    <property type="entry name" value="PYP-like sensor domain (PAS domain)"/>
    <property type="match status" value="3"/>
</dbReference>
<dbReference type="GO" id="GO:0000155">
    <property type="term" value="F:phosphorelay sensor kinase activity"/>
    <property type="evidence" value="ECO:0007669"/>
    <property type="project" value="InterPro"/>
</dbReference>
<reference evidence="8 9" key="1">
    <citation type="submission" date="2019-10" db="EMBL/GenBank/DDBJ databases">
        <title>Rudanella paleaurantiibacter sp. nov., isolated from sludge.</title>
        <authorList>
            <person name="Xu S.Q."/>
        </authorList>
    </citation>
    <scope>NUCLEOTIDE SEQUENCE [LARGE SCALE GENOMIC DNA]</scope>
    <source>
        <strain evidence="8 9">HX-22-17</strain>
    </source>
</reference>
<dbReference type="SMART" id="SM00388">
    <property type="entry name" value="HisKA"/>
    <property type="match status" value="1"/>
</dbReference>
<evidence type="ECO:0000256" key="4">
    <source>
        <dbReference type="ARBA" id="ARBA00022679"/>
    </source>
</evidence>
<dbReference type="InterPro" id="IPR036890">
    <property type="entry name" value="HATPase_C_sf"/>
</dbReference>
<organism evidence="8 9">
    <name type="scientific">Rudanella paleaurantiibacter</name>
    <dbReference type="NCBI Taxonomy" id="2614655"/>
    <lineage>
        <taxon>Bacteria</taxon>
        <taxon>Pseudomonadati</taxon>
        <taxon>Bacteroidota</taxon>
        <taxon>Cytophagia</taxon>
        <taxon>Cytophagales</taxon>
        <taxon>Cytophagaceae</taxon>
        <taxon>Rudanella</taxon>
    </lineage>
</organism>
<dbReference type="Pfam" id="PF02518">
    <property type="entry name" value="HATPase_c"/>
    <property type="match status" value="1"/>
</dbReference>
<evidence type="ECO:0000256" key="6">
    <source>
        <dbReference type="SAM" id="Coils"/>
    </source>
</evidence>
<dbReference type="SUPFAM" id="SSF47384">
    <property type="entry name" value="Homodimeric domain of signal transducing histidine kinase"/>
    <property type="match status" value="1"/>
</dbReference>
<evidence type="ECO:0000256" key="1">
    <source>
        <dbReference type="ARBA" id="ARBA00000085"/>
    </source>
</evidence>
<dbReference type="SUPFAM" id="SSF55874">
    <property type="entry name" value="ATPase domain of HSP90 chaperone/DNA topoisomerase II/histidine kinase"/>
    <property type="match status" value="1"/>
</dbReference>
<dbReference type="Gene3D" id="3.30.565.10">
    <property type="entry name" value="Histidine kinase-like ATPase, C-terminal domain"/>
    <property type="match status" value="1"/>
</dbReference>
<gene>
    <name evidence="8" type="ORF">F5984_11280</name>
</gene>
<evidence type="ECO:0000256" key="3">
    <source>
        <dbReference type="ARBA" id="ARBA00022553"/>
    </source>
</evidence>
<keyword evidence="9" id="KW-1185">Reference proteome</keyword>
<dbReference type="PANTHER" id="PTHR43304:SF1">
    <property type="entry name" value="PAC DOMAIN-CONTAINING PROTEIN"/>
    <property type="match status" value="1"/>
</dbReference>
<dbReference type="EC" id="2.7.13.3" evidence="2"/>
<dbReference type="Gene3D" id="3.30.450.20">
    <property type="entry name" value="PAS domain"/>
    <property type="match status" value="3"/>
</dbReference>
<dbReference type="InterPro" id="IPR035965">
    <property type="entry name" value="PAS-like_dom_sf"/>
</dbReference>
<dbReference type="RefSeq" id="WP_152124340.1">
    <property type="nucleotide sequence ID" value="NZ_WELI01000003.1"/>
</dbReference>
<evidence type="ECO:0000256" key="5">
    <source>
        <dbReference type="ARBA" id="ARBA00022777"/>
    </source>
</evidence>
<dbReference type="InterPro" id="IPR052162">
    <property type="entry name" value="Sensor_kinase/Photoreceptor"/>
</dbReference>